<reference evidence="2 3" key="1">
    <citation type="submission" date="2020-03" db="EMBL/GenBank/DDBJ databases">
        <title>WGS of actinomycetes isolated from Thailand.</title>
        <authorList>
            <person name="Thawai C."/>
        </authorList>
    </citation>
    <scope>NUCLEOTIDE SEQUENCE [LARGE SCALE GENOMIC DNA]</scope>
    <source>
        <strain evidence="2 3">PLAI 1-29</strain>
    </source>
</reference>
<evidence type="ECO:0008006" key="4">
    <source>
        <dbReference type="Google" id="ProtNLM"/>
    </source>
</evidence>
<proteinExistence type="predicted"/>
<dbReference type="InterPro" id="IPR021986">
    <property type="entry name" value="Spherulin4"/>
</dbReference>
<dbReference type="PANTHER" id="PTHR35040:SF9">
    <property type="entry name" value="4-LIKE CELL SURFACE PROTEIN, PUTATIVE (AFU_ORTHOLOGUE AFUA_4G14080)-RELATED"/>
    <property type="match status" value="1"/>
</dbReference>
<gene>
    <name evidence="2" type="ORF">HCK00_19440</name>
</gene>
<dbReference type="RefSeq" id="WP_168103279.1">
    <property type="nucleotide sequence ID" value="NZ_JAATEN010000016.1"/>
</dbReference>
<dbReference type="Proteomes" id="UP000695264">
    <property type="component" value="Unassembled WGS sequence"/>
</dbReference>
<dbReference type="EMBL" id="JAATEN010000016">
    <property type="protein sequence ID" value="NJQ02655.1"/>
    <property type="molecule type" value="Genomic_DNA"/>
</dbReference>
<feature type="region of interest" description="Disordered" evidence="1">
    <location>
        <begin position="222"/>
        <end position="253"/>
    </location>
</feature>
<keyword evidence="3" id="KW-1185">Reference proteome</keyword>
<evidence type="ECO:0000256" key="1">
    <source>
        <dbReference type="SAM" id="MobiDB-lite"/>
    </source>
</evidence>
<evidence type="ECO:0000313" key="2">
    <source>
        <dbReference type="EMBL" id="NJQ02655.1"/>
    </source>
</evidence>
<organism evidence="2 3">
    <name type="scientific">Streptomyces zingiberis</name>
    <dbReference type="NCBI Taxonomy" id="2053010"/>
    <lineage>
        <taxon>Bacteria</taxon>
        <taxon>Bacillati</taxon>
        <taxon>Actinomycetota</taxon>
        <taxon>Actinomycetes</taxon>
        <taxon>Kitasatosporales</taxon>
        <taxon>Streptomycetaceae</taxon>
        <taxon>Streptomyces</taxon>
    </lineage>
</organism>
<name>A0ABX1BYB5_9ACTN</name>
<evidence type="ECO:0000313" key="3">
    <source>
        <dbReference type="Proteomes" id="UP000695264"/>
    </source>
</evidence>
<dbReference type="PANTHER" id="PTHR35040">
    <property type="match status" value="1"/>
</dbReference>
<protein>
    <recommendedName>
        <fullName evidence="4">Spherulation-specific family 4 protein</fullName>
    </recommendedName>
</protein>
<sequence>MTGDAENGRGHPPPGVGTLLVPLYVHPAVAPRAWEAPAGAAGRLYGVVLNVADGPGRRPDPAFTGAAARLRAAGVPVLGYADTGYGHRPARAVLGDVLRHRRWYRVDGVFLDRTASAPGPLAHYRRVTRGARLLGARTVVLNPGTHPDPGYARAGDLLVTFEGPWETYRRAGPPPGWTRRHPPERFCHLVYAVPPEEAATVARTARERGAAVHCAVPGTGDNPWSGLPYAVAGRPAPGETQEPPGPSEEDPTP</sequence>
<accession>A0ABX1BYB5</accession>
<dbReference type="Pfam" id="PF12138">
    <property type="entry name" value="Spherulin4"/>
    <property type="match status" value="1"/>
</dbReference>
<comment type="caution">
    <text evidence="2">The sequence shown here is derived from an EMBL/GenBank/DDBJ whole genome shotgun (WGS) entry which is preliminary data.</text>
</comment>